<accession>A0ABX7W2P2</accession>
<evidence type="ECO:0008006" key="3">
    <source>
        <dbReference type="Google" id="ProtNLM"/>
    </source>
</evidence>
<dbReference type="RefSeq" id="WP_209538548.1">
    <property type="nucleotide sequence ID" value="NZ_CP053381.1"/>
</dbReference>
<evidence type="ECO:0000313" key="2">
    <source>
        <dbReference type="Proteomes" id="UP000671868"/>
    </source>
</evidence>
<reference evidence="1 2" key="1">
    <citation type="journal article" date="2021" name="Front. Microbiol.">
        <title>Aerobic Denitrification and Heterotrophic Sulfur Oxidation in the Genus Halomonas Revealed by Six Novel Species Characterizations and Genome-Based Analysis.</title>
        <authorList>
            <person name="Wang L."/>
            <person name="Shao Z."/>
        </authorList>
    </citation>
    <scope>NUCLEOTIDE SEQUENCE [LARGE SCALE GENOMIC DNA]</scope>
    <source>
        <strain evidence="1 2">MCCC 1A11059</strain>
    </source>
</reference>
<dbReference type="EMBL" id="CP053381">
    <property type="protein sequence ID" value="QTP53927.1"/>
    <property type="molecule type" value="Genomic_DNA"/>
</dbReference>
<dbReference type="Proteomes" id="UP000671868">
    <property type="component" value="Chromosome"/>
</dbReference>
<proteinExistence type="predicted"/>
<keyword evidence="2" id="KW-1185">Reference proteome</keyword>
<gene>
    <name evidence="1" type="ORF">HNO51_04030</name>
</gene>
<sequence length="262" mass="29503">MSLRITDETSSYGEARPEFACREIRLSRSFPLRVFQGSLLPRQAKTFRYYCTFLLLGIGKIISVSMRKGHAIFTLIGVGLATISGYCIAEEQVSGWPMEEWKEREYRYVIIDQDVRDVLREMGHNLSLPVEISREVKGRVRGDIRAGTAEEFLERISAANGLAWFFDGGVLHVATRGEMTQRRFELNGIDSQQLMENIEESRIGAPLRVRLVDGGSTLQAWGPPAWIDSVARHVERLRQPTPRGPSGVRVFRGGTTETAVSE</sequence>
<name>A0ABX7W2P2_9GAMM</name>
<dbReference type="Gene3D" id="3.55.50.30">
    <property type="match status" value="1"/>
</dbReference>
<organism evidence="1 2">
    <name type="scientific">Billgrantia sulfidoxydans</name>
    <dbReference type="NCBI Taxonomy" id="2733484"/>
    <lineage>
        <taxon>Bacteria</taxon>
        <taxon>Pseudomonadati</taxon>
        <taxon>Pseudomonadota</taxon>
        <taxon>Gammaproteobacteria</taxon>
        <taxon>Oceanospirillales</taxon>
        <taxon>Halomonadaceae</taxon>
        <taxon>Billgrantia</taxon>
    </lineage>
</organism>
<protein>
    <recommendedName>
        <fullName evidence="3">Type III secretion protein</fullName>
    </recommendedName>
</protein>
<evidence type="ECO:0000313" key="1">
    <source>
        <dbReference type="EMBL" id="QTP53927.1"/>
    </source>
</evidence>